<proteinExistence type="inferred from homology"/>
<dbReference type="EMBL" id="CP063982">
    <property type="protein sequence ID" value="UOD50102.1"/>
    <property type="molecule type" value="Genomic_DNA"/>
</dbReference>
<evidence type="ECO:0000256" key="2">
    <source>
        <dbReference type="ARBA" id="ARBA00008193"/>
    </source>
</evidence>
<dbReference type="Proteomes" id="UP000831607">
    <property type="component" value="Chromosome"/>
</dbReference>
<feature type="transmembrane region" description="Helical" evidence="7">
    <location>
        <begin position="33"/>
        <end position="54"/>
    </location>
</feature>
<keyword evidence="3" id="KW-1003">Cell membrane</keyword>
<feature type="transmembrane region" description="Helical" evidence="7">
    <location>
        <begin position="6"/>
        <end position="26"/>
    </location>
</feature>
<dbReference type="PANTHER" id="PTHR30506">
    <property type="entry name" value="INNER MEMBRANE PROTEIN"/>
    <property type="match status" value="1"/>
</dbReference>
<organism evidence="9 10">
    <name type="scientific">Orrella daihaiensis</name>
    <dbReference type="NCBI Taxonomy" id="2782176"/>
    <lineage>
        <taxon>Bacteria</taxon>
        <taxon>Pseudomonadati</taxon>
        <taxon>Pseudomonadota</taxon>
        <taxon>Betaproteobacteria</taxon>
        <taxon>Burkholderiales</taxon>
        <taxon>Alcaligenaceae</taxon>
        <taxon>Orrella</taxon>
    </lineage>
</organism>
<feature type="transmembrane region" description="Helical" evidence="7">
    <location>
        <begin position="93"/>
        <end position="114"/>
    </location>
</feature>
<comment type="similarity">
    <text evidence="2">Belongs to the UPF0126 family.</text>
</comment>
<evidence type="ECO:0000259" key="8">
    <source>
        <dbReference type="Pfam" id="PF03458"/>
    </source>
</evidence>
<accession>A0ABY4AIH4</accession>
<evidence type="ECO:0000313" key="9">
    <source>
        <dbReference type="EMBL" id="UOD50102.1"/>
    </source>
</evidence>
<reference evidence="9 10" key="1">
    <citation type="submission" date="2020-11" db="EMBL/GenBank/DDBJ databases">
        <title>Algicoccus daihaiensis sp.nov., isolated from Daihai Lake in Inner Mongolia.</title>
        <authorList>
            <person name="Kai J."/>
        </authorList>
    </citation>
    <scope>NUCLEOTIDE SEQUENCE [LARGE SCALE GENOMIC DNA]</scope>
    <source>
        <strain evidence="10">f23</strain>
    </source>
</reference>
<sequence length="211" mass="22734">MSIDLVTQILAIMATVAYAVTGVMAVAEKRVDLFSAVVLGVIASVGGGTVRDLIMDVPVFWSQDLLLIRVAVAASIVTFFTMNYLSHPQIYKAFLYIDGIGAALFGLAGAMKAYELGFAWPLGVLIMGVISAIGGGVIRDVLTGRKTLLMSDEVYAVPVAIGCVFLAAILHFFPERKSEALLIGTLVAFTLRTAAIYWNLRLPLWFTTLKK</sequence>
<dbReference type="RefSeq" id="WP_243478499.1">
    <property type="nucleotide sequence ID" value="NZ_CP063982.1"/>
</dbReference>
<evidence type="ECO:0000256" key="7">
    <source>
        <dbReference type="SAM" id="Phobius"/>
    </source>
</evidence>
<feature type="domain" description="Glycine transporter" evidence="8">
    <location>
        <begin position="9"/>
        <end position="81"/>
    </location>
</feature>
<protein>
    <submittedName>
        <fullName evidence="9">TRIC cation channel family protein</fullName>
    </submittedName>
</protein>
<evidence type="ECO:0000313" key="10">
    <source>
        <dbReference type="Proteomes" id="UP000831607"/>
    </source>
</evidence>
<feature type="transmembrane region" description="Helical" evidence="7">
    <location>
        <begin position="180"/>
        <end position="200"/>
    </location>
</feature>
<feature type="transmembrane region" description="Helical" evidence="7">
    <location>
        <begin position="120"/>
        <end position="142"/>
    </location>
</feature>
<evidence type="ECO:0000256" key="1">
    <source>
        <dbReference type="ARBA" id="ARBA00004651"/>
    </source>
</evidence>
<feature type="domain" description="Glycine transporter" evidence="8">
    <location>
        <begin position="96"/>
        <end position="168"/>
    </location>
</feature>
<feature type="transmembrane region" description="Helical" evidence="7">
    <location>
        <begin position="66"/>
        <end position="86"/>
    </location>
</feature>
<gene>
    <name evidence="9" type="ORF">DHf2319_11770</name>
</gene>
<evidence type="ECO:0000256" key="6">
    <source>
        <dbReference type="ARBA" id="ARBA00023136"/>
    </source>
</evidence>
<keyword evidence="5 7" id="KW-1133">Transmembrane helix</keyword>
<keyword evidence="4 7" id="KW-0812">Transmembrane</keyword>
<dbReference type="Pfam" id="PF03458">
    <property type="entry name" value="Gly_transporter"/>
    <property type="match status" value="2"/>
</dbReference>
<comment type="subcellular location">
    <subcellularLocation>
        <location evidence="1">Cell membrane</location>
        <topology evidence="1">Multi-pass membrane protein</topology>
    </subcellularLocation>
</comment>
<evidence type="ECO:0000256" key="5">
    <source>
        <dbReference type="ARBA" id="ARBA00022989"/>
    </source>
</evidence>
<dbReference type="PANTHER" id="PTHR30506:SF3">
    <property type="entry name" value="UPF0126 INNER MEMBRANE PROTEIN YADS-RELATED"/>
    <property type="match status" value="1"/>
</dbReference>
<evidence type="ECO:0000256" key="4">
    <source>
        <dbReference type="ARBA" id="ARBA00022692"/>
    </source>
</evidence>
<evidence type="ECO:0000256" key="3">
    <source>
        <dbReference type="ARBA" id="ARBA00022475"/>
    </source>
</evidence>
<keyword evidence="6 7" id="KW-0472">Membrane</keyword>
<feature type="transmembrane region" description="Helical" evidence="7">
    <location>
        <begin position="154"/>
        <end position="174"/>
    </location>
</feature>
<dbReference type="InterPro" id="IPR005115">
    <property type="entry name" value="Gly_transporter"/>
</dbReference>
<keyword evidence="10" id="KW-1185">Reference proteome</keyword>
<name>A0ABY4AIH4_9BURK</name>